<reference evidence="1" key="1">
    <citation type="submission" date="2023-07" db="EMBL/GenBank/DDBJ databases">
        <title>Sorghum-associated microbial communities from plants grown in Nebraska, USA.</title>
        <authorList>
            <person name="Schachtman D."/>
        </authorList>
    </citation>
    <scope>NUCLEOTIDE SEQUENCE</scope>
    <source>
        <strain evidence="1">BE73</strain>
    </source>
</reference>
<sequence length="65" mass="6827">MSGSHTVPVVIVNADHGAPWELLALASVLLPLAYALRHVPWARWTLTTLGTLTLIGAALLLTAAT</sequence>
<keyword evidence="2" id="KW-1185">Reference proteome</keyword>
<name>A0ACC6KP23_9DEIO</name>
<comment type="caution">
    <text evidence="1">The sequence shown here is derived from an EMBL/GenBank/DDBJ whole genome shotgun (WGS) entry which is preliminary data.</text>
</comment>
<evidence type="ECO:0000313" key="2">
    <source>
        <dbReference type="Proteomes" id="UP001252370"/>
    </source>
</evidence>
<accession>A0ACC6KP23</accession>
<organism evidence="1 2">
    <name type="scientific">Deinococcus soli</name>
    <name type="common">ex Cha et al. 2016</name>
    <dbReference type="NCBI Taxonomy" id="1309411"/>
    <lineage>
        <taxon>Bacteria</taxon>
        <taxon>Thermotogati</taxon>
        <taxon>Deinococcota</taxon>
        <taxon>Deinococci</taxon>
        <taxon>Deinococcales</taxon>
        <taxon>Deinococcaceae</taxon>
        <taxon>Deinococcus</taxon>
    </lineage>
</organism>
<dbReference type="EMBL" id="JAVDTP010000028">
    <property type="protein sequence ID" value="MDR6754338.1"/>
    <property type="molecule type" value="Genomic_DNA"/>
</dbReference>
<evidence type="ECO:0000313" key="1">
    <source>
        <dbReference type="EMBL" id="MDR6754338.1"/>
    </source>
</evidence>
<protein>
    <submittedName>
        <fullName evidence="1">Uncharacterized protein</fullName>
    </submittedName>
</protein>
<dbReference type="Proteomes" id="UP001252370">
    <property type="component" value="Unassembled WGS sequence"/>
</dbReference>
<gene>
    <name evidence="1" type="ORF">J2Y01_004874</name>
</gene>
<proteinExistence type="predicted"/>